<evidence type="ECO:0000313" key="5">
    <source>
        <dbReference type="EMBL" id="PON66021.1"/>
    </source>
</evidence>
<evidence type="ECO:0000259" key="4">
    <source>
        <dbReference type="PROSITE" id="PS51320"/>
    </source>
</evidence>
<keyword evidence="6" id="KW-1185">Reference proteome</keyword>
<comment type="subcellular location">
    <subcellularLocation>
        <location evidence="2">Nucleus</location>
    </subcellularLocation>
</comment>
<dbReference type="STRING" id="3476.A0A2P5CYB2"/>
<dbReference type="PANTHER" id="PTHR33077">
    <property type="entry name" value="PROTEIN TIFY 4A-RELATED-RELATED"/>
    <property type="match status" value="1"/>
</dbReference>
<dbReference type="AlphaFoldDB" id="A0A2P5CYB2"/>
<dbReference type="GO" id="GO:0005634">
    <property type="term" value="C:nucleus"/>
    <property type="evidence" value="ECO:0007669"/>
    <property type="project" value="UniProtKB-SubCell"/>
</dbReference>
<comment type="similarity">
    <text evidence="1 2">Belongs to the TIFY/JAZ family.</text>
</comment>
<dbReference type="PANTHER" id="PTHR33077:SF140">
    <property type="entry name" value="PROTEIN TIFY 10B"/>
    <property type="match status" value="1"/>
</dbReference>
<protein>
    <recommendedName>
        <fullName evidence="2">Protein TIFY</fullName>
    </recommendedName>
    <alternativeName>
        <fullName evidence="2">Jasmonate ZIM domain-containing protein</fullName>
    </alternativeName>
</protein>
<keyword evidence="2" id="KW-0539">Nucleus</keyword>
<sequence>MSVSSENTEIASQKPARFYEKPSFSQKCSMLSQYLKEKGSFGDLSLGMTCTVEPNGTTEMLRQTGTTMNYFPAMENPRNMATPRDLKFMNLFPQQVGFGNYLTEEEAPKMADYSRNKPVPGVPERAQMTIFYAGQVIVFNDFPADKAKEVMHLASRESSQNKTTPASNQERSNNTFPSHVTKSPIDSCGSVPPSPNVVPNFSSKVIQEPVQSAPRPIVCDLPIARKASLHRFLEKRKDRISARAPYQTISPEVASSKPAEGGKSWLGLAAQPTQ</sequence>
<dbReference type="PROSITE" id="PS51320">
    <property type="entry name" value="TIFY"/>
    <property type="match status" value="1"/>
</dbReference>
<dbReference type="InterPro" id="IPR010399">
    <property type="entry name" value="Tify_dom"/>
</dbReference>
<dbReference type="GO" id="GO:0031347">
    <property type="term" value="P:regulation of defense response"/>
    <property type="evidence" value="ECO:0007669"/>
    <property type="project" value="UniProtKB-UniRule"/>
</dbReference>
<reference evidence="6" key="1">
    <citation type="submission" date="2016-06" db="EMBL/GenBank/DDBJ databases">
        <title>Parallel loss of symbiosis genes in relatives of nitrogen-fixing non-legume Parasponia.</title>
        <authorList>
            <person name="Van Velzen R."/>
            <person name="Holmer R."/>
            <person name="Bu F."/>
            <person name="Rutten L."/>
            <person name="Van Zeijl A."/>
            <person name="Liu W."/>
            <person name="Santuari L."/>
            <person name="Cao Q."/>
            <person name="Sharma T."/>
            <person name="Shen D."/>
            <person name="Roswanjaya Y."/>
            <person name="Wardhani T."/>
            <person name="Kalhor M.S."/>
            <person name="Jansen J."/>
            <person name="Van den Hoogen J."/>
            <person name="Gungor B."/>
            <person name="Hartog M."/>
            <person name="Hontelez J."/>
            <person name="Verver J."/>
            <person name="Yang W.-C."/>
            <person name="Schijlen E."/>
            <person name="Repin R."/>
            <person name="Schilthuizen M."/>
            <person name="Schranz E."/>
            <person name="Heidstra R."/>
            <person name="Miyata K."/>
            <person name="Fedorova E."/>
            <person name="Kohlen W."/>
            <person name="Bisseling T."/>
            <person name="Smit S."/>
            <person name="Geurts R."/>
        </authorList>
    </citation>
    <scope>NUCLEOTIDE SEQUENCE [LARGE SCALE GENOMIC DNA]</scope>
    <source>
        <strain evidence="6">cv. WU1-14</strain>
    </source>
</reference>
<dbReference type="Proteomes" id="UP000237105">
    <property type="component" value="Unassembled WGS sequence"/>
</dbReference>
<name>A0A2P5CYB2_PARAD</name>
<feature type="region of interest" description="Disordered" evidence="3">
    <location>
        <begin position="251"/>
        <end position="274"/>
    </location>
</feature>
<evidence type="ECO:0000256" key="3">
    <source>
        <dbReference type="SAM" id="MobiDB-lite"/>
    </source>
</evidence>
<accession>A0A2P5CYB2</accession>
<dbReference type="GO" id="GO:0009611">
    <property type="term" value="P:response to wounding"/>
    <property type="evidence" value="ECO:0007669"/>
    <property type="project" value="UniProtKB-UniRule"/>
</dbReference>
<evidence type="ECO:0000313" key="6">
    <source>
        <dbReference type="Proteomes" id="UP000237105"/>
    </source>
</evidence>
<dbReference type="EMBL" id="JXTB01000083">
    <property type="protein sequence ID" value="PON66021.1"/>
    <property type="molecule type" value="Genomic_DNA"/>
</dbReference>
<dbReference type="GO" id="GO:2000022">
    <property type="term" value="P:regulation of jasmonic acid mediated signaling pathway"/>
    <property type="evidence" value="ECO:0007669"/>
    <property type="project" value="UniProtKB-UniRule"/>
</dbReference>
<feature type="compositionally biased region" description="Polar residues" evidence="3">
    <location>
        <begin position="156"/>
        <end position="181"/>
    </location>
</feature>
<dbReference type="Pfam" id="PF06200">
    <property type="entry name" value="tify"/>
    <property type="match status" value="1"/>
</dbReference>
<comment type="function">
    <text evidence="2">Repressor of jasmonate responses.</text>
</comment>
<dbReference type="OrthoDB" id="1937734at2759"/>
<feature type="domain" description="Tify" evidence="4">
    <location>
        <begin position="121"/>
        <end position="156"/>
    </location>
</feature>
<feature type="region of interest" description="Disordered" evidence="3">
    <location>
        <begin position="153"/>
        <end position="194"/>
    </location>
</feature>
<comment type="domain">
    <text evidence="2">The jas domain is required for interaction with COI1.</text>
</comment>
<keyword evidence="2" id="KW-1184">Jasmonic acid signaling pathway</keyword>
<dbReference type="InterPro" id="IPR018467">
    <property type="entry name" value="CCT_CS"/>
</dbReference>
<gene>
    <name evidence="5" type="primary">PanJAZ2</name>
    <name evidence="5" type="ORF">PanWU01x14_112480</name>
</gene>
<evidence type="ECO:0000256" key="2">
    <source>
        <dbReference type="RuleBase" id="RU369065"/>
    </source>
</evidence>
<dbReference type="SMART" id="SM00979">
    <property type="entry name" value="TIFY"/>
    <property type="match status" value="1"/>
</dbReference>
<organism evidence="5 6">
    <name type="scientific">Parasponia andersonii</name>
    <name type="common">Sponia andersonii</name>
    <dbReference type="NCBI Taxonomy" id="3476"/>
    <lineage>
        <taxon>Eukaryota</taxon>
        <taxon>Viridiplantae</taxon>
        <taxon>Streptophyta</taxon>
        <taxon>Embryophyta</taxon>
        <taxon>Tracheophyta</taxon>
        <taxon>Spermatophyta</taxon>
        <taxon>Magnoliopsida</taxon>
        <taxon>eudicotyledons</taxon>
        <taxon>Gunneridae</taxon>
        <taxon>Pentapetalae</taxon>
        <taxon>rosids</taxon>
        <taxon>fabids</taxon>
        <taxon>Rosales</taxon>
        <taxon>Cannabaceae</taxon>
        <taxon>Parasponia</taxon>
    </lineage>
</organism>
<comment type="caution">
    <text evidence="5">The sequence shown here is derived from an EMBL/GenBank/DDBJ whole genome shotgun (WGS) entry which is preliminary data.</text>
</comment>
<dbReference type="InterPro" id="IPR040390">
    <property type="entry name" value="TIFY/JAZ"/>
</dbReference>
<proteinExistence type="inferred from homology"/>
<dbReference type="Pfam" id="PF09425">
    <property type="entry name" value="Jas_motif"/>
    <property type="match status" value="1"/>
</dbReference>
<evidence type="ECO:0000256" key="1">
    <source>
        <dbReference type="ARBA" id="ARBA00008614"/>
    </source>
</evidence>